<dbReference type="AlphaFoldDB" id="A0A8J3CUJ3"/>
<comment type="caution">
    <text evidence="2">The sequence shown here is derived from an EMBL/GenBank/DDBJ whole genome shotgun (WGS) entry which is preliminary data.</text>
</comment>
<dbReference type="SUPFAM" id="SSF56601">
    <property type="entry name" value="beta-lactamase/transpeptidase-like"/>
    <property type="match status" value="1"/>
</dbReference>
<feature type="chain" id="PRO_5035275393" description="Serine hydrolase" evidence="1">
    <location>
        <begin position="26"/>
        <end position="439"/>
    </location>
</feature>
<accession>A0A8J3CUJ3</accession>
<dbReference type="InterPro" id="IPR012338">
    <property type="entry name" value="Beta-lactam/transpept-like"/>
</dbReference>
<reference evidence="2" key="1">
    <citation type="journal article" date="2014" name="Int. J. Syst. Evol. Microbiol.">
        <title>Complete genome sequence of Corynebacterium casei LMG S-19264T (=DSM 44701T), isolated from a smear-ripened cheese.</title>
        <authorList>
            <consortium name="US DOE Joint Genome Institute (JGI-PGF)"/>
            <person name="Walter F."/>
            <person name="Albersmeier A."/>
            <person name="Kalinowski J."/>
            <person name="Ruckert C."/>
        </authorList>
    </citation>
    <scope>NUCLEOTIDE SEQUENCE</scope>
    <source>
        <strain evidence="2">KCTC 32513</strain>
    </source>
</reference>
<evidence type="ECO:0000313" key="2">
    <source>
        <dbReference type="EMBL" id="GHB03895.1"/>
    </source>
</evidence>
<dbReference type="Proteomes" id="UP000634004">
    <property type="component" value="Unassembled WGS sequence"/>
</dbReference>
<name>A0A8J3CUJ3_9PROT</name>
<evidence type="ECO:0000313" key="3">
    <source>
        <dbReference type="Proteomes" id="UP000634004"/>
    </source>
</evidence>
<keyword evidence="3" id="KW-1185">Reference proteome</keyword>
<evidence type="ECO:0000256" key="1">
    <source>
        <dbReference type="SAM" id="SignalP"/>
    </source>
</evidence>
<feature type="signal peptide" evidence="1">
    <location>
        <begin position="1"/>
        <end position="25"/>
    </location>
</feature>
<protein>
    <recommendedName>
        <fullName evidence="4">Serine hydrolase</fullName>
    </recommendedName>
</protein>
<proteinExistence type="predicted"/>
<organism evidence="2 3">
    <name type="scientific">Algimonas arctica</name>
    <dbReference type="NCBI Taxonomy" id="1479486"/>
    <lineage>
        <taxon>Bacteria</taxon>
        <taxon>Pseudomonadati</taxon>
        <taxon>Pseudomonadota</taxon>
        <taxon>Alphaproteobacteria</taxon>
        <taxon>Maricaulales</taxon>
        <taxon>Robiginitomaculaceae</taxon>
        <taxon>Algimonas</taxon>
    </lineage>
</organism>
<gene>
    <name evidence="2" type="ORF">GCM10009069_28110</name>
</gene>
<dbReference type="Gene3D" id="3.40.710.10">
    <property type="entry name" value="DD-peptidase/beta-lactamase superfamily"/>
    <property type="match status" value="1"/>
</dbReference>
<evidence type="ECO:0008006" key="4">
    <source>
        <dbReference type="Google" id="ProtNLM"/>
    </source>
</evidence>
<keyword evidence="1" id="KW-0732">Signal</keyword>
<reference evidence="2" key="2">
    <citation type="submission" date="2020-09" db="EMBL/GenBank/DDBJ databases">
        <authorList>
            <person name="Sun Q."/>
            <person name="Kim S."/>
        </authorList>
    </citation>
    <scope>NUCLEOTIDE SEQUENCE</scope>
    <source>
        <strain evidence="2">KCTC 32513</strain>
    </source>
</reference>
<dbReference type="RefSeq" id="WP_189499523.1">
    <property type="nucleotide sequence ID" value="NZ_BMZH01000018.1"/>
</dbReference>
<dbReference type="EMBL" id="BMZH01000018">
    <property type="protein sequence ID" value="GHB03895.1"/>
    <property type="molecule type" value="Genomic_DNA"/>
</dbReference>
<sequence>MMTRSHLKFTAAAALCAFMPITATSYPIDAQDTSINRLKGANPDKMPAGAKLSTVDMHLHLLATPGAAWDFGGTPRDAELQAALDQMFKGRDASYGLVVADITDPSDIRWAGLRENRSQIPGSVGKIITMLGLFSELERAFPSIEDRERILRQRQITAGEWVKWDDHGVPHWDNATGTMKSSKIMPGETFALAEWIDFAIAYSANAAAATIWKEALLLRHYGDQYPPTAEEEANFFRTTSKAELWRLSSSAVRDPMIGAGLDPDTFWIGSFWTSTAKTIVPGNGGSRGTPMEMARFLLRMEQGRLVDNWSSLRMKNYLYTTSRRYRYVFSDNLKPAAVYFKSGSLYKCTPEEGFKCGKYMGNAQNLMNSITVVETPAAGVDDNAGQKRYIVAMMSDVRKTNSAWDHSRIGAAVDTMVRTRAAARIAETASDADKRAAGG</sequence>